<dbReference type="EMBL" id="BLXT01006012">
    <property type="protein sequence ID" value="GFO28204.1"/>
    <property type="molecule type" value="Genomic_DNA"/>
</dbReference>
<dbReference type="AlphaFoldDB" id="A0AAV4C6L3"/>
<dbReference type="Proteomes" id="UP000735302">
    <property type="component" value="Unassembled WGS sequence"/>
</dbReference>
<reference evidence="2 3" key="1">
    <citation type="journal article" date="2021" name="Elife">
        <title>Chloroplast acquisition without the gene transfer in kleptoplastic sea slugs, Plakobranchus ocellatus.</title>
        <authorList>
            <person name="Maeda T."/>
            <person name="Takahashi S."/>
            <person name="Yoshida T."/>
            <person name="Shimamura S."/>
            <person name="Takaki Y."/>
            <person name="Nagai Y."/>
            <person name="Toyoda A."/>
            <person name="Suzuki Y."/>
            <person name="Arimoto A."/>
            <person name="Ishii H."/>
            <person name="Satoh N."/>
            <person name="Nishiyama T."/>
            <person name="Hasebe M."/>
            <person name="Maruyama T."/>
            <person name="Minagawa J."/>
            <person name="Obokata J."/>
            <person name="Shigenobu S."/>
        </authorList>
    </citation>
    <scope>NUCLEOTIDE SEQUENCE [LARGE SCALE GENOMIC DNA]</scope>
</reference>
<evidence type="ECO:0000313" key="3">
    <source>
        <dbReference type="Proteomes" id="UP000735302"/>
    </source>
</evidence>
<name>A0AAV4C6L3_9GAST</name>
<keyword evidence="3" id="KW-1185">Reference proteome</keyword>
<feature type="non-terminal residue" evidence="2">
    <location>
        <position position="85"/>
    </location>
</feature>
<feature type="signal peptide" evidence="1">
    <location>
        <begin position="1"/>
        <end position="19"/>
    </location>
</feature>
<evidence type="ECO:0000256" key="1">
    <source>
        <dbReference type="SAM" id="SignalP"/>
    </source>
</evidence>
<organism evidence="2 3">
    <name type="scientific">Plakobranchus ocellatus</name>
    <dbReference type="NCBI Taxonomy" id="259542"/>
    <lineage>
        <taxon>Eukaryota</taxon>
        <taxon>Metazoa</taxon>
        <taxon>Spiralia</taxon>
        <taxon>Lophotrochozoa</taxon>
        <taxon>Mollusca</taxon>
        <taxon>Gastropoda</taxon>
        <taxon>Heterobranchia</taxon>
        <taxon>Euthyneura</taxon>
        <taxon>Panpulmonata</taxon>
        <taxon>Sacoglossa</taxon>
        <taxon>Placobranchoidea</taxon>
        <taxon>Plakobranchidae</taxon>
        <taxon>Plakobranchus</taxon>
    </lineage>
</organism>
<protein>
    <submittedName>
        <fullName evidence="2">Uncharacterized protein</fullName>
    </submittedName>
</protein>
<sequence length="85" mass="9651">MKGIHLLLLAAIVVVAVNAGLLDDARKRLSDFRDDPSKALSDLRDDARKKLSDFRDDPDQALSDIRDNARARFGNARDKVRSWFR</sequence>
<accession>A0AAV4C6L3</accession>
<comment type="caution">
    <text evidence="2">The sequence shown here is derived from an EMBL/GenBank/DDBJ whole genome shotgun (WGS) entry which is preliminary data.</text>
</comment>
<proteinExistence type="predicted"/>
<keyword evidence="1" id="KW-0732">Signal</keyword>
<evidence type="ECO:0000313" key="2">
    <source>
        <dbReference type="EMBL" id="GFO28204.1"/>
    </source>
</evidence>
<gene>
    <name evidence="2" type="ORF">PoB_005470900</name>
</gene>
<feature type="chain" id="PRO_5043640851" evidence="1">
    <location>
        <begin position="20"/>
        <end position="85"/>
    </location>
</feature>